<proteinExistence type="predicted"/>
<evidence type="ECO:0000313" key="2">
    <source>
        <dbReference type="Proteomes" id="UP000824890"/>
    </source>
</evidence>
<accession>A0ABQ8E1B6</accession>
<sequence>MVNKGEEAPLVEGLEGAPLACQIIGYALNAKNLSLSTSLRQKAISTSPSVARVGVISIDVSYRRHHLWWLALATSLSIKHLLGLIVCWFSLNLSLGGSSPRSFPSVPHLKSKEPYIKNFPLELNILVSLKCKLLSIINY</sequence>
<name>A0ABQ8E1B6_BRANA</name>
<comment type="caution">
    <text evidence="1">The sequence shown here is derived from an EMBL/GenBank/DDBJ whole genome shotgun (WGS) entry which is preliminary data.</text>
</comment>
<keyword evidence="2" id="KW-1185">Reference proteome</keyword>
<dbReference type="Proteomes" id="UP000824890">
    <property type="component" value="Unassembled WGS sequence"/>
</dbReference>
<gene>
    <name evidence="1" type="ORF">HID58_012516</name>
</gene>
<dbReference type="EMBL" id="JAGKQM010000003">
    <property type="protein sequence ID" value="KAH0935399.1"/>
    <property type="molecule type" value="Genomic_DNA"/>
</dbReference>
<organism evidence="1 2">
    <name type="scientific">Brassica napus</name>
    <name type="common">Rape</name>
    <dbReference type="NCBI Taxonomy" id="3708"/>
    <lineage>
        <taxon>Eukaryota</taxon>
        <taxon>Viridiplantae</taxon>
        <taxon>Streptophyta</taxon>
        <taxon>Embryophyta</taxon>
        <taxon>Tracheophyta</taxon>
        <taxon>Spermatophyta</taxon>
        <taxon>Magnoliopsida</taxon>
        <taxon>eudicotyledons</taxon>
        <taxon>Gunneridae</taxon>
        <taxon>Pentapetalae</taxon>
        <taxon>rosids</taxon>
        <taxon>malvids</taxon>
        <taxon>Brassicales</taxon>
        <taxon>Brassicaceae</taxon>
        <taxon>Brassiceae</taxon>
        <taxon>Brassica</taxon>
    </lineage>
</organism>
<evidence type="ECO:0000313" key="1">
    <source>
        <dbReference type="EMBL" id="KAH0935399.1"/>
    </source>
</evidence>
<reference evidence="1 2" key="1">
    <citation type="submission" date="2021-05" db="EMBL/GenBank/DDBJ databases">
        <title>Genome Assembly of Synthetic Allotetraploid Brassica napus Reveals Homoeologous Exchanges between Subgenomes.</title>
        <authorList>
            <person name="Davis J.T."/>
        </authorList>
    </citation>
    <scope>NUCLEOTIDE SEQUENCE [LARGE SCALE GENOMIC DNA]</scope>
    <source>
        <strain evidence="2">cv. Da-Ae</strain>
        <tissue evidence="1">Seedling</tissue>
    </source>
</reference>
<protein>
    <submittedName>
        <fullName evidence="1">Uncharacterized protein</fullName>
    </submittedName>
</protein>